<dbReference type="Proteomes" id="UP000241096">
    <property type="component" value="Segment"/>
</dbReference>
<gene>
    <name evidence="2" type="ORF">CNR37_00112</name>
</gene>
<feature type="coiled-coil region" evidence="1">
    <location>
        <begin position="73"/>
        <end position="100"/>
    </location>
</feature>
<reference evidence="2 3" key="1">
    <citation type="submission" date="2017-09" db="EMBL/GenBank/DDBJ databases">
        <authorList>
            <person name="Ehlers B."/>
            <person name="Leendertz F.H."/>
        </authorList>
    </citation>
    <scope>NUCLEOTIDE SEQUENCE [LARGE SCALE GENOMIC DNA]</scope>
</reference>
<proteinExistence type="predicted"/>
<evidence type="ECO:0000313" key="3">
    <source>
        <dbReference type="Proteomes" id="UP000241096"/>
    </source>
</evidence>
<evidence type="ECO:0000313" key="2">
    <source>
        <dbReference type="EMBL" id="ATW58319.1"/>
    </source>
</evidence>
<protein>
    <submittedName>
        <fullName evidence="2">Uncharacterized protein</fullName>
    </submittedName>
</protein>
<keyword evidence="3" id="KW-1185">Reference proteome</keyword>
<accession>A0A2H4P823</accession>
<name>A0A2H4P823_9CAUD</name>
<keyword evidence="1" id="KW-0175">Coiled coil</keyword>
<evidence type="ECO:0000256" key="1">
    <source>
        <dbReference type="SAM" id="Coils"/>
    </source>
</evidence>
<sequence length="107" mass="11895">MTQFKAGDKVRIVQSGWGIHPAHVGKEVTIHSHTTSGRYTIVETLSSQDVFTRHEGKLNAADGRSFELIKPATATTLEQIEALNETLRDVNRQRDALISKLMAELKP</sequence>
<organism evidence="2 3">
    <name type="scientific">Pseudomonas phage ventosus</name>
    <dbReference type="NCBI Taxonomy" id="2048980"/>
    <lineage>
        <taxon>Viruses</taxon>
        <taxon>Duplodnaviria</taxon>
        <taxon>Heunggongvirae</taxon>
        <taxon>Uroviricota</taxon>
        <taxon>Caudoviricetes</taxon>
        <taxon>Vandenendeviridae</taxon>
        <taxon>Gorskivirinae</taxon>
        <taxon>Ventosusvirus</taxon>
        <taxon>Ventosusvirus ventosus</taxon>
    </lineage>
</organism>
<dbReference type="EMBL" id="MG018930">
    <property type="protein sequence ID" value="ATW58319.1"/>
    <property type="molecule type" value="Genomic_DNA"/>
</dbReference>